<protein>
    <submittedName>
        <fullName evidence="2">Uncharacterized protein</fullName>
    </submittedName>
</protein>
<name>A0A8S2R4H1_9BILA</name>
<sequence length="114" mass="12720">MDRLHQLATNNDAAFIKCIHELLDFLDHKQVLSNAASFMGNGQPKKELTVSQATSISCCEEESSEPTPKALSPDHKLGTVGYLDRTFNAEVQPRMVSFGHSQVWYHSARKESKS</sequence>
<dbReference type="Proteomes" id="UP000682733">
    <property type="component" value="Unassembled WGS sequence"/>
</dbReference>
<dbReference type="AlphaFoldDB" id="A0A8S2R4H1"/>
<proteinExistence type="predicted"/>
<dbReference type="EMBL" id="CAJOBA010043127">
    <property type="protein sequence ID" value="CAF4144737.1"/>
    <property type="molecule type" value="Genomic_DNA"/>
</dbReference>
<evidence type="ECO:0000313" key="1">
    <source>
        <dbReference type="EMBL" id="CAF1333344.1"/>
    </source>
</evidence>
<accession>A0A8S2R4H1</accession>
<organism evidence="2 3">
    <name type="scientific">Didymodactylos carnosus</name>
    <dbReference type="NCBI Taxonomy" id="1234261"/>
    <lineage>
        <taxon>Eukaryota</taxon>
        <taxon>Metazoa</taxon>
        <taxon>Spiralia</taxon>
        <taxon>Gnathifera</taxon>
        <taxon>Rotifera</taxon>
        <taxon>Eurotatoria</taxon>
        <taxon>Bdelloidea</taxon>
        <taxon>Philodinida</taxon>
        <taxon>Philodinidae</taxon>
        <taxon>Didymodactylos</taxon>
    </lineage>
</organism>
<gene>
    <name evidence="1" type="ORF">OVA965_LOCUS29993</name>
    <name evidence="2" type="ORF">TMI583_LOCUS30786</name>
</gene>
<dbReference type="Proteomes" id="UP000677228">
    <property type="component" value="Unassembled WGS sequence"/>
</dbReference>
<comment type="caution">
    <text evidence="2">The sequence shown here is derived from an EMBL/GenBank/DDBJ whole genome shotgun (WGS) entry which is preliminary data.</text>
</comment>
<evidence type="ECO:0000313" key="3">
    <source>
        <dbReference type="Proteomes" id="UP000682733"/>
    </source>
</evidence>
<evidence type="ECO:0000313" key="2">
    <source>
        <dbReference type="EMBL" id="CAF4144737.1"/>
    </source>
</evidence>
<dbReference type="EMBL" id="CAJNOK010021507">
    <property type="protein sequence ID" value="CAF1333344.1"/>
    <property type="molecule type" value="Genomic_DNA"/>
</dbReference>
<reference evidence="2" key="1">
    <citation type="submission" date="2021-02" db="EMBL/GenBank/DDBJ databases">
        <authorList>
            <person name="Nowell W R."/>
        </authorList>
    </citation>
    <scope>NUCLEOTIDE SEQUENCE</scope>
</reference>